<name>A0A498PZY4_9MYCO</name>
<dbReference type="InterPro" id="IPR036165">
    <property type="entry name" value="YefM-like_sf"/>
</dbReference>
<comment type="similarity">
    <text evidence="1 3">Belongs to the phD/YefM antitoxin family.</text>
</comment>
<reference evidence="4 5" key="1">
    <citation type="submission" date="2018-09" db="EMBL/GenBank/DDBJ databases">
        <authorList>
            <person name="Tagini F."/>
        </authorList>
    </citation>
    <scope>NUCLEOTIDE SEQUENCE [LARGE SCALE GENOMIC DNA]</scope>
    <source>
        <strain evidence="4 5">MK13</strain>
    </source>
</reference>
<dbReference type="SUPFAM" id="SSF143120">
    <property type="entry name" value="YefM-like"/>
    <property type="match status" value="1"/>
</dbReference>
<keyword evidence="5" id="KW-1185">Reference proteome</keyword>
<dbReference type="Proteomes" id="UP000267289">
    <property type="component" value="Unassembled WGS sequence"/>
</dbReference>
<evidence type="ECO:0000256" key="3">
    <source>
        <dbReference type="RuleBase" id="RU362080"/>
    </source>
</evidence>
<dbReference type="Gene3D" id="3.40.1620.10">
    <property type="entry name" value="YefM-like domain"/>
    <property type="match status" value="1"/>
</dbReference>
<evidence type="ECO:0000256" key="1">
    <source>
        <dbReference type="ARBA" id="ARBA00009981"/>
    </source>
</evidence>
<proteinExistence type="inferred from homology"/>
<dbReference type="RefSeq" id="WP_063472263.1">
    <property type="nucleotide sequence ID" value="NZ_UPHQ01000117.1"/>
</dbReference>
<dbReference type="PANTHER" id="PTHR33713:SF6">
    <property type="entry name" value="ANTITOXIN YEFM"/>
    <property type="match status" value="1"/>
</dbReference>
<protein>
    <recommendedName>
        <fullName evidence="3">Antitoxin</fullName>
    </recommendedName>
</protein>
<dbReference type="PANTHER" id="PTHR33713">
    <property type="entry name" value="ANTITOXIN YAFN-RELATED"/>
    <property type="match status" value="1"/>
</dbReference>
<dbReference type="AlphaFoldDB" id="A0A498PZY4"/>
<evidence type="ECO:0000313" key="5">
    <source>
        <dbReference type="Proteomes" id="UP000267289"/>
    </source>
</evidence>
<organism evidence="4 5">
    <name type="scientific">Mycobacterium innocens</name>
    <dbReference type="NCBI Taxonomy" id="2341083"/>
    <lineage>
        <taxon>Bacteria</taxon>
        <taxon>Bacillati</taxon>
        <taxon>Actinomycetota</taxon>
        <taxon>Actinomycetes</taxon>
        <taxon>Mycobacteriales</taxon>
        <taxon>Mycobacteriaceae</taxon>
        <taxon>Mycobacterium</taxon>
    </lineage>
</organism>
<gene>
    <name evidence="4" type="primary">relB_2</name>
    <name evidence="4" type="ORF">LAUMK13_02563</name>
</gene>
<sequence length="83" mass="9191">MAEVVPFSEAKAHLSELAERVELEHARVLVTRNGRPSFVLVSPDDLDALEETLDILRDRELVASLKRSQEEAAQGRSQPLPSA</sequence>
<comment type="function">
    <text evidence="3">Antitoxin component of a type II toxin-antitoxin (TA) system.</text>
</comment>
<evidence type="ECO:0000313" key="4">
    <source>
        <dbReference type="EMBL" id="VBA39398.1"/>
    </source>
</evidence>
<dbReference type="InterPro" id="IPR051405">
    <property type="entry name" value="phD/YefM_antitoxin"/>
</dbReference>
<accession>A0A498PZY4</accession>
<dbReference type="NCBIfam" id="TIGR01552">
    <property type="entry name" value="phd_fam"/>
    <property type="match status" value="1"/>
</dbReference>
<dbReference type="OrthoDB" id="488160at2"/>
<dbReference type="InterPro" id="IPR006442">
    <property type="entry name" value="Antitoxin_Phd/YefM"/>
</dbReference>
<dbReference type="Gene3D" id="1.10.1220.170">
    <property type="match status" value="1"/>
</dbReference>
<keyword evidence="2" id="KW-1277">Toxin-antitoxin system</keyword>
<dbReference type="EMBL" id="UPHQ01000117">
    <property type="protein sequence ID" value="VBA39398.1"/>
    <property type="molecule type" value="Genomic_DNA"/>
</dbReference>
<dbReference type="Pfam" id="PF02604">
    <property type="entry name" value="PhdYeFM_antitox"/>
    <property type="match status" value="1"/>
</dbReference>
<evidence type="ECO:0000256" key="2">
    <source>
        <dbReference type="ARBA" id="ARBA00022649"/>
    </source>
</evidence>